<evidence type="ECO:0008006" key="4">
    <source>
        <dbReference type="Google" id="ProtNLM"/>
    </source>
</evidence>
<dbReference type="EMBL" id="ACDY02000010">
    <property type="protein sequence ID" value="EEZ71180.1"/>
    <property type="molecule type" value="Genomic_DNA"/>
</dbReference>
<dbReference type="Proteomes" id="UP000003294">
    <property type="component" value="Unassembled WGS sequence"/>
</dbReference>
<feature type="signal peptide" evidence="1">
    <location>
        <begin position="1"/>
        <end position="23"/>
    </location>
</feature>
<evidence type="ECO:0000313" key="2">
    <source>
        <dbReference type="EMBL" id="EEZ71180.1"/>
    </source>
</evidence>
<evidence type="ECO:0000256" key="1">
    <source>
        <dbReference type="SAM" id="SignalP"/>
    </source>
</evidence>
<name>D0W4N5_NEICI</name>
<sequence>MLPITINTMFRILLLLFPCAILAACTRNIPANPAVSNCAHLQNRTILYFDAHGKPADSAVKGGFYRTVEIHDTNRILIQDFNSTGNALAKPYWSDCRKLSVFPDEHLTMSRP</sequence>
<protein>
    <recommendedName>
        <fullName evidence="4">Lipoprotein</fullName>
    </recommendedName>
</protein>
<proteinExistence type="predicted"/>
<reference evidence="2 3" key="1">
    <citation type="submission" date="2009-10" db="EMBL/GenBank/DDBJ databases">
        <authorList>
            <person name="Weinstock G."/>
            <person name="Sodergren E."/>
            <person name="Clifton S."/>
            <person name="Fulton L."/>
            <person name="Fulton B."/>
            <person name="Courtney L."/>
            <person name="Fronick C."/>
            <person name="Harrison M."/>
            <person name="Strong C."/>
            <person name="Farmer C."/>
            <person name="Delahaunty K."/>
            <person name="Markovic C."/>
            <person name="Hall O."/>
            <person name="Minx P."/>
            <person name="Tomlinson C."/>
            <person name="Mitreva M."/>
            <person name="Nelson J."/>
            <person name="Hou S."/>
            <person name="Wollam A."/>
            <person name="Pepin K.H."/>
            <person name="Johnson M."/>
            <person name="Bhonagiri V."/>
            <person name="Nash W.E."/>
            <person name="Warren W."/>
            <person name="Chinwalla A."/>
            <person name="Mardis E.R."/>
            <person name="Wilson R.K."/>
        </authorList>
    </citation>
    <scope>NUCLEOTIDE SEQUENCE [LARGE SCALE GENOMIC DNA]</scope>
    <source>
        <strain evidence="2 3">ATCC 14685</strain>
    </source>
</reference>
<dbReference type="STRING" id="546262.NEICINOT_04633"/>
<accession>D0W4N5</accession>
<organism evidence="2 3">
    <name type="scientific">Neisseria cinerea ATCC 14685</name>
    <dbReference type="NCBI Taxonomy" id="546262"/>
    <lineage>
        <taxon>Bacteria</taxon>
        <taxon>Pseudomonadati</taxon>
        <taxon>Pseudomonadota</taxon>
        <taxon>Betaproteobacteria</taxon>
        <taxon>Neisseriales</taxon>
        <taxon>Neisseriaceae</taxon>
        <taxon>Neisseria</taxon>
    </lineage>
</organism>
<keyword evidence="1" id="KW-0732">Signal</keyword>
<comment type="caution">
    <text evidence="2">The sequence shown here is derived from an EMBL/GenBank/DDBJ whole genome shotgun (WGS) entry which is preliminary data.</text>
</comment>
<evidence type="ECO:0000313" key="3">
    <source>
        <dbReference type="Proteomes" id="UP000003294"/>
    </source>
</evidence>
<dbReference type="AlphaFoldDB" id="D0W4N5"/>
<gene>
    <name evidence="2" type="ORF">NEICINOT_04633</name>
</gene>
<feature type="chain" id="PRO_5003018500" description="Lipoprotein" evidence="1">
    <location>
        <begin position="24"/>
        <end position="112"/>
    </location>
</feature>